<dbReference type="Proteomes" id="UP000054166">
    <property type="component" value="Unassembled WGS sequence"/>
</dbReference>
<evidence type="ECO:0000313" key="1">
    <source>
        <dbReference type="EMBL" id="KIM88341.1"/>
    </source>
</evidence>
<reference evidence="2" key="2">
    <citation type="submission" date="2015-01" db="EMBL/GenBank/DDBJ databases">
        <title>Evolutionary Origins and Diversification of the Mycorrhizal Mutualists.</title>
        <authorList>
            <consortium name="DOE Joint Genome Institute"/>
            <consortium name="Mycorrhizal Genomics Consortium"/>
            <person name="Kohler A."/>
            <person name="Kuo A."/>
            <person name="Nagy L.G."/>
            <person name="Floudas D."/>
            <person name="Copeland A."/>
            <person name="Barry K.W."/>
            <person name="Cichocki N."/>
            <person name="Veneault-Fourrey C."/>
            <person name="LaButti K."/>
            <person name="Lindquist E.A."/>
            <person name="Lipzen A."/>
            <person name="Lundell T."/>
            <person name="Morin E."/>
            <person name="Murat C."/>
            <person name="Riley R."/>
            <person name="Ohm R."/>
            <person name="Sun H."/>
            <person name="Tunlid A."/>
            <person name="Henrissat B."/>
            <person name="Grigoriev I.V."/>
            <person name="Hibbett D.S."/>
            <person name="Martin F."/>
        </authorList>
    </citation>
    <scope>NUCLEOTIDE SEQUENCE [LARGE SCALE GENOMIC DNA]</scope>
    <source>
        <strain evidence="2">F 1598</strain>
    </source>
</reference>
<dbReference type="AlphaFoldDB" id="A0A0C3GCH4"/>
<organism evidence="1 2">
    <name type="scientific">Piloderma croceum (strain F 1598)</name>
    <dbReference type="NCBI Taxonomy" id="765440"/>
    <lineage>
        <taxon>Eukaryota</taxon>
        <taxon>Fungi</taxon>
        <taxon>Dikarya</taxon>
        <taxon>Basidiomycota</taxon>
        <taxon>Agaricomycotina</taxon>
        <taxon>Agaricomycetes</taxon>
        <taxon>Agaricomycetidae</taxon>
        <taxon>Atheliales</taxon>
        <taxon>Atheliaceae</taxon>
        <taxon>Piloderma</taxon>
    </lineage>
</organism>
<dbReference type="HOGENOM" id="CLU_2543358_0_0_1"/>
<keyword evidence="2" id="KW-1185">Reference proteome</keyword>
<reference evidence="1 2" key="1">
    <citation type="submission" date="2014-04" db="EMBL/GenBank/DDBJ databases">
        <authorList>
            <consortium name="DOE Joint Genome Institute"/>
            <person name="Kuo A."/>
            <person name="Tarkka M."/>
            <person name="Buscot F."/>
            <person name="Kohler A."/>
            <person name="Nagy L.G."/>
            <person name="Floudas D."/>
            <person name="Copeland A."/>
            <person name="Barry K.W."/>
            <person name="Cichocki N."/>
            <person name="Veneault-Fourrey C."/>
            <person name="LaButti K."/>
            <person name="Lindquist E.A."/>
            <person name="Lipzen A."/>
            <person name="Lundell T."/>
            <person name="Morin E."/>
            <person name="Murat C."/>
            <person name="Sun H."/>
            <person name="Tunlid A."/>
            <person name="Henrissat B."/>
            <person name="Grigoriev I.V."/>
            <person name="Hibbett D.S."/>
            <person name="Martin F."/>
            <person name="Nordberg H.P."/>
            <person name="Cantor M.N."/>
            <person name="Hua S.X."/>
        </authorList>
    </citation>
    <scope>NUCLEOTIDE SEQUENCE [LARGE SCALE GENOMIC DNA]</scope>
    <source>
        <strain evidence="1 2">F 1598</strain>
    </source>
</reference>
<proteinExistence type="predicted"/>
<evidence type="ECO:0000313" key="2">
    <source>
        <dbReference type="Proteomes" id="UP000054166"/>
    </source>
</evidence>
<dbReference type="EMBL" id="KN832977">
    <property type="protein sequence ID" value="KIM88341.1"/>
    <property type="molecule type" value="Genomic_DNA"/>
</dbReference>
<sequence length="83" mass="9214">MAKGSSVPSPPALSSYNQKDKGILQDINASDLALWKMKEPESIRLSKGLTECIHLKGTNILLFAEELEEMVDKVLNFFPNKPP</sequence>
<name>A0A0C3GCH4_PILCF</name>
<protein>
    <submittedName>
        <fullName evidence="1">Uncharacterized protein</fullName>
    </submittedName>
</protein>
<gene>
    <name evidence="1" type="ORF">PILCRDRAFT_3352</name>
</gene>
<dbReference type="InParanoid" id="A0A0C3GCH4"/>
<accession>A0A0C3GCH4</accession>